<protein>
    <submittedName>
        <fullName evidence="2">Uncharacterized protein</fullName>
    </submittedName>
</protein>
<feature type="chain" id="PRO_5045311899" evidence="1">
    <location>
        <begin position="35"/>
        <end position="132"/>
    </location>
</feature>
<organism evidence="2 3">
    <name type="scientific">Rangifer tarandus platyrhynchus</name>
    <name type="common">Svalbard reindeer</name>
    <dbReference type="NCBI Taxonomy" id="3082113"/>
    <lineage>
        <taxon>Eukaryota</taxon>
        <taxon>Metazoa</taxon>
        <taxon>Chordata</taxon>
        <taxon>Craniata</taxon>
        <taxon>Vertebrata</taxon>
        <taxon>Euteleostomi</taxon>
        <taxon>Mammalia</taxon>
        <taxon>Eutheria</taxon>
        <taxon>Laurasiatheria</taxon>
        <taxon>Artiodactyla</taxon>
        <taxon>Ruminantia</taxon>
        <taxon>Pecora</taxon>
        <taxon>Cervidae</taxon>
        <taxon>Odocoileinae</taxon>
        <taxon>Rangifer</taxon>
    </lineage>
</organism>
<keyword evidence="1" id="KW-0732">Signal</keyword>
<evidence type="ECO:0000256" key="1">
    <source>
        <dbReference type="SAM" id="SignalP"/>
    </source>
</evidence>
<name>A0ABN8ZEI3_RANTA</name>
<reference evidence="2" key="1">
    <citation type="submission" date="2023-04" db="EMBL/GenBank/DDBJ databases">
        <authorList>
            <consortium name="ELIXIR-Norway"/>
        </authorList>
    </citation>
    <scope>NUCLEOTIDE SEQUENCE [LARGE SCALE GENOMIC DNA]</scope>
</reference>
<sequence length="132" mass="13795">MRHGTCVASSASPSILALEISLLLLLESSHPCQPSLIFSTVTIFTIPCNNRGGDRVGGSAVGLSPVCTRVSNGSCPGRKGAGSEPPAWDPQSPSFIWALELGFSLPPPPLQATRDTLLLSPLMGMKKLCLPL</sequence>
<gene>
    <name evidence="2" type="ORF">MRATA1EN1_LOCUS19980</name>
</gene>
<feature type="signal peptide" evidence="1">
    <location>
        <begin position="1"/>
        <end position="34"/>
    </location>
</feature>
<evidence type="ECO:0000313" key="3">
    <source>
        <dbReference type="Proteomes" id="UP001176941"/>
    </source>
</evidence>
<dbReference type="EMBL" id="OX459966">
    <property type="protein sequence ID" value="CAI9171018.1"/>
    <property type="molecule type" value="Genomic_DNA"/>
</dbReference>
<evidence type="ECO:0000313" key="2">
    <source>
        <dbReference type="EMBL" id="CAI9171018.1"/>
    </source>
</evidence>
<accession>A0ABN8ZEI3</accession>
<dbReference type="Proteomes" id="UP001176941">
    <property type="component" value="Chromosome 30"/>
</dbReference>
<proteinExistence type="predicted"/>
<keyword evidence="3" id="KW-1185">Reference proteome</keyword>